<evidence type="ECO:0000313" key="1">
    <source>
        <dbReference type="EMBL" id="KAE8056322.1"/>
    </source>
</evidence>
<organism evidence="1 2">
    <name type="scientific">Carpinus fangiana</name>
    <dbReference type="NCBI Taxonomy" id="176857"/>
    <lineage>
        <taxon>Eukaryota</taxon>
        <taxon>Viridiplantae</taxon>
        <taxon>Streptophyta</taxon>
        <taxon>Embryophyta</taxon>
        <taxon>Tracheophyta</taxon>
        <taxon>Spermatophyta</taxon>
        <taxon>Magnoliopsida</taxon>
        <taxon>eudicotyledons</taxon>
        <taxon>Gunneridae</taxon>
        <taxon>Pentapetalae</taxon>
        <taxon>rosids</taxon>
        <taxon>fabids</taxon>
        <taxon>Fagales</taxon>
        <taxon>Betulaceae</taxon>
        <taxon>Carpinus</taxon>
    </lineage>
</organism>
<gene>
    <name evidence="1" type="ORF">FH972_013105</name>
</gene>
<proteinExistence type="predicted"/>
<name>A0A5N6R5T4_9ROSI</name>
<accession>A0A5N6R5T4</accession>
<protein>
    <submittedName>
        <fullName evidence="1">Uncharacterized protein</fullName>
    </submittedName>
</protein>
<dbReference type="AlphaFoldDB" id="A0A5N6R5T4"/>
<dbReference type="Proteomes" id="UP000327013">
    <property type="component" value="Chromosome 5"/>
</dbReference>
<dbReference type="PANTHER" id="PTHR47076:SF1">
    <property type="entry name" value="NHL DOMAIN PROTEIN"/>
    <property type="match status" value="1"/>
</dbReference>
<keyword evidence="2" id="KW-1185">Reference proteome</keyword>
<dbReference type="EMBL" id="CM017325">
    <property type="protein sequence ID" value="KAE8056322.1"/>
    <property type="molecule type" value="Genomic_DNA"/>
</dbReference>
<reference evidence="1 2" key="1">
    <citation type="submission" date="2019-06" db="EMBL/GenBank/DDBJ databases">
        <title>A chromosomal-level reference genome of Carpinus fangiana (Coryloideae, Betulaceae).</title>
        <authorList>
            <person name="Yang X."/>
            <person name="Wang Z."/>
            <person name="Zhang L."/>
            <person name="Hao G."/>
            <person name="Liu J."/>
            <person name="Yang Y."/>
        </authorList>
    </citation>
    <scope>NUCLEOTIDE SEQUENCE [LARGE SCALE GENOMIC DNA]</scope>
    <source>
        <strain evidence="1">Cfa_2016G</strain>
        <tissue evidence="1">Leaf</tissue>
    </source>
</reference>
<sequence>MAIPHEKLVFFSENYDLEELEYVEDYEAEKITSSSCGCFQGICLRWRTNNDGICGRYLLRQRQQGGAKEENWMVNKITRKVKQLSESEVLGRPKWKEFRGCFGMHGMNKKKRMLFQYDPQSYALNFDDGIHREVDGHAYHDAIALAHRCAASPPPGMDKGELGSGGL</sequence>
<dbReference type="PANTHER" id="PTHR47076">
    <property type="entry name" value="NHL DOMAIN PROTEIN"/>
    <property type="match status" value="1"/>
</dbReference>
<evidence type="ECO:0000313" key="2">
    <source>
        <dbReference type="Proteomes" id="UP000327013"/>
    </source>
</evidence>
<dbReference type="OrthoDB" id="1934748at2759"/>